<dbReference type="EMBL" id="JBEAFC010000003">
    <property type="protein sequence ID" value="KAL1563858.1"/>
    <property type="molecule type" value="Genomic_DNA"/>
</dbReference>
<evidence type="ECO:0000313" key="2">
    <source>
        <dbReference type="Proteomes" id="UP001567538"/>
    </source>
</evidence>
<name>A0ABD1I8P8_SALDI</name>
<sequence>MTHRRIRYLISAISLSCSIFSAAVSPSLCLLLSRQNRRCHACPPPKPCDSSADSTLLPPWRSPLPSFGSDFTPWPSSISSTSLFGESDDIGEGSAGLTCPICGGTRAVTGVGVQADMLSLRIVGPLKELIVVWLICRARVGCWAELVWLFGRAVTAEDWTS</sequence>
<dbReference type="Proteomes" id="UP001567538">
    <property type="component" value="Unassembled WGS sequence"/>
</dbReference>
<protein>
    <submittedName>
        <fullName evidence="1">Uncharacterized protein</fullName>
    </submittedName>
</protein>
<accession>A0ABD1I8P8</accession>
<comment type="caution">
    <text evidence="1">The sequence shown here is derived from an EMBL/GenBank/DDBJ whole genome shotgun (WGS) entry which is preliminary data.</text>
</comment>
<gene>
    <name evidence="1" type="ORF">AAHA92_06279</name>
</gene>
<reference evidence="1 2" key="1">
    <citation type="submission" date="2024-06" db="EMBL/GenBank/DDBJ databases">
        <title>A chromosome level genome sequence of Diviner's sage (Salvia divinorum).</title>
        <authorList>
            <person name="Ford S.A."/>
            <person name="Ro D.-K."/>
            <person name="Ness R.W."/>
            <person name="Phillips M.A."/>
        </authorList>
    </citation>
    <scope>NUCLEOTIDE SEQUENCE [LARGE SCALE GENOMIC DNA]</scope>
    <source>
        <strain evidence="1">SAF-2024a</strain>
        <tissue evidence="1">Leaf</tissue>
    </source>
</reference>
<keyword evidence="2" id="KW-1185">Reference proteome</keyword>
<proteinExistence type="predicted"/>
<evidence type="ECO:0000313" key="1">
    <source>
        <dbReference type="EMBL" id="KAL1563858.1"/>
    </source>
</evidence>
<organism evidence="1 2">
    <name type="scientific">Salvia divinorum</name>
    <name type="common">Maria pastora</name>
    <name type="synonym">Diviner's sage</name>
    <dbReference type="NCBI Taxonomy" id="28513"/>
    <lineage>
        <taxon>Eukaryota</taxon>
        <taxon>Viridiplantae</taxon>
        <taxon>Streptophyta</taxon>
        <taxon>Embryophyta</taxon>
        <taxon>Tracheophyta</taxon>
        <taxon>Spermatophyta</taxon>
        <taxon>Magnoliopsida</taxon>
        <taxon>eudicotyledons</taxon>
        <taxon>Gunneridae</taxon>
        <taxon>Pentapetalae</taxon>
        <taxon>asterids</taxon>
        <taxon>lamiids</taxon>
        <taxon>Lamiales</taxon>
        <taxon>Lamiaceae</taxon>
        <taxon>Nepetoideae</taxon>
        <taxon>Mentheae</taxon>
        <taxon>Salviinae</taxon>
        <taxon>Salvia</taxon>
        <taxon>Salvia subgen. Calosphace</taxon>
    </lineage>
</organism>
<dbReference type="AlphaFoldDB" id="A0ABD1I8P8"/>